<dbReference type="Gene3D" id="1.20.140.10">
    <property type="entry name" value="Butyryl-CoA Dehydrogenase, subunit A, domain 3"/>
    <property type="match status" value="1"/>
</dbReference>
<feature type="domain" description="Acyl-CoA dehydrogenase/oxidase C-terminal" evidence="6">
    <location>
        <begin position="269"/>
        <end position="409"/>
    </location>
</feature>
<dbReference type="InterPro" id="IPR006091">
    <property type="entry name" value="Acyl-CoA_Oxase/DH_mid-dom"/>
</dbReference>
<keyword evidence="3 5" id="KW-0285">Flavoprotein</keyword>
<dbReference type="InterPro" id="IPR009075">
    <property type="entry name" value="AcylCo_DH/oxidase_C"/>
</dbReference>
<proteinExistence type="inferred from homology"/>
<dbReference type="InterPro" id="IPR046373">
    <property type="entry name" value="Acyl-CoA_Oxase/DH_mid-dom_sf"/>
</dbReference>
<dbReference type="CDD" id="cd00567">
    <property type="entry name" value="ACAD"/>
    <property type="match status" value="1"/>
</dbReference>
<keyword evidence="5" id="KW-0560">Oxidoreductase</keyword>
<dbReference type="Proteomes" id="UP000199337">
    <property type="component" value="Unassembled WGS sequence"/>
</dbReference>
<dbReference type="InterPro" id="IPR009100">
    <property type="entry name" value="AcylCoA_DH/oxidase_NM_dom_sf"/>
</dbReference>
<dbReference type="PANTHER" id="PTHR43884">
    <property type="entry name" value="ACYL-COA DEHYDROGENASE"/>
    <property type="match status" value="1"/>
</dbReference>
<evidence type="ECO:0000259" key="6">
    <source>
        <dbReference type="Pfam" id="PF00441"/>
    </source>
</evidence>
<dbReference type="InterPro" id="IPR013786">
    <property type="entry name" value="AcylCoA_DH/ox_N"/>
</dbReference>
<gene>
    <name evidence="9" type="ORF">SAMN05660649_04065</name>
</gene>
<evidence type="ECO:0000259" key="8">
    <source>
        <dbReference type="Pfam" id="PF02771"/>
    </source>
</evidence>
<dbReference type="AlphaFoldDB" id="A0A1I2XNL6"/>
<feature type="domain" description="Acyl-CoA oxidase/dehydrogenase middle" evidence="7">
    <location>
        <begin position="140"/>
        <end position="248"/>
    </location>
</feature>
<feature type="domain" description="Acyl-CoA dehydrogenase/oxidase N-terminal" evidence="8">
    <location>
        <begin position="11"/>
        <end position="103"/>
    </location>
</feature>
<organism evidence="9 10">
    <name type="scientific">Desulfotruncus arcticus DSM 17038</name>
    <dbReference type="NCBI Taxonomy" id="1121424"/>
    <lineage>
        <taxon>Bacteria</taxon>
        <taxon>Bacillati</taxon>
        <taxon>Bacillota</taxon>
        <taxon>Clostridia</taxon>
        <taxon>Eubacteriales</taxon>
        <taxon>Desulfallaceae</taxon>
        <taxon>Desulfotruncus</taxon>
    </lineage>
</organism>
<dbReference type="InterPro" id="IPR036250">
    <property type="entry name" value="AcylCo_DH-like_C"/>
</dbReference>
<dbReference type="EMBL" id="FOOX01000018">
    <property type="protein sequence ID" value="SFH15098.1"/>
    <property type="molecule type" value="Genomic_DNA"/>
</dbReference>
<dbReference type="Gene3D" id="2.40.110.10">
    <property type="entry name" value="Butyryl-CoA Dehydrogenase, subunit A, domain 2"/>
    <property type="match status" value="1"/>
</dbReference>
<dbReference type="Pfam" id="PF00441">
    <property type="entry name" value="Acyl-CoA_dh_1"/>
    <property type="match status" value="1"/>
</dbReference>
<evidence type="ECO:0000259" key="7">
    <source>
        <dbReference type="Pfam" id="PF02770"/>
    </source>
</evidence>
<dbReference type="SUPFAM" id="SSF47203">
    <property type="entry name" value="Acyl-CoA dehydrogenase C-terminal domain-like"/>
    <property type="match status" value="1"/>
</dbReference>
<keyword evidence="10" id="KW-1185">Reference proteome</keyword>
<comment type="cofactor">
    <cofactor evidence="1 5">
        <name>FAD</name>
        <dbReference type="ChEBI" id="CHEBI:57692"/>
    </cofactor>
</comment>
<name>A0A1I2XNL6_9FIRM</name>
<evidence type="ECO:0000256" key="3">
    <source>
        <dbReference type="ARBA" id="ARBA00022630"/>
    </source>
</evidence>
<evidence type="ECO:0000256" key="5">
    <source>
        <dbReference type="RuleBase" id="RU362125"/>
    </source>
</evidence>
<dbReference type="Pfam" id="PF02771">
    <property type="entry name" value="Acyl-CoA_dh_N"/>
    <property type="match status" value="1"/>
</dbReference>
<dbReference type="PROSITE" id="PS00073">
    <property type="entry name" value="ACYL_COA_DH_2"/>
    <property type="match status" value="1"/>
</dbReference>
<comment type="similarity">
    <text evidence="2 5">Belongs to the acyl-CoA dehydrogenase family.</text>
</comment>
<dbReference type="SUPFAM" id="SSF56645">
    <property type="entry name" value="Acyl-CoA dehydrogenase NM domain-like"/>
    <property type="match status" value="1"/>
</dbReference>
<evidence type="ECO:0000256" key="1">
    <source>
        <dbReference type="ARBA" id="ARBA00001974"/>
    </source>
</evidence>
<dbReference type="Gene3D" id="1.10.540.10">
    <property type="entry name" value="Acyl-CoA dehydrogenase/oxidase, N-terminal domain"/>
    <property type="match status" value="1"/>
</dbReference>
<dbReference type="PANTHER" id="PTHR43884:SF12">
    <property type="entry name" value="ISOVALERYL-COA DEHYDROGENASE, MITOCHONDRIAL-RELATED"/>
    <property type="match status" value="1"/>
</dbReference>
<dbReference type="GO" id="GO:0003995">
    <property type="term" value="F:acyl-CoA dehydrogenase activity"/>
    <property type="evidence" value="ECO:0007669"/>
    <property type="project" value="InterPro"/>
</dbReference>
<evidence type="ECO:0000313" key="10">
    <source>
        <dbReference type="Proteomes" id="UP000199337"/>
    </source>
</evidence>
<keyword evidence="4 5" id="KW-0274">FAD</keyword>
<dbReference type="STRING" id="341036.SAMN05660649_04065"/>
<dbReference type="OrthoDB" id="9785203at2"/>
<dbReference type="GO" id="GO:0050660">
    <property type="term" value="F:flavin adenine dinucleotide binding"/>
    <property type="evidence" value="ECO:0007669"/>
    <property type="project" value="InterPro"/>
</dbReference>
<reference evidence="10" key="1">
    <citation type="submission" date="2016-10" db="EMBL/GenBank/DDBJ databases">
        <authorList>
            <person name="Varghese N."/>
            <person name="Submissions S."/>
        </authorList>
    </citation>
    <scope>NUCLEOTIDE SEQUENCE [LARGE SCALE GENOMIC DNA]</scope>
    <source>
        <strain evidence="10">DSM 17038</strain>
    </source>
</reference>
<accession>A0A1I2XNL6</accession>
<dbReference type="Pfam" id="PF02770">
    <property type="entry name" value="Acyl-CoA_dh_M"/>
    <property type="match status" value="1"/>
</dbReference>
<evidence type="ECO:0000313" key="9">
    <source>
        <dbReference type="EMBL" id="SFH15098.1"/>
    </source>
</evidence>
<dbReference type="InterPro" id="IPR006089">
    <property type="entry name" value="Acyl-CoA_DH_CS"/>
</dbReference>
<dbReference type="InterPro" id="IPR037069">
    <property type="entry name" value="AcylCoA_DH/ox_N_sf"/>
</dbReference>
<protein>
    <submittedName>
        <fullName evidence="9">Acyl-CoA dehydrogenase</fullName>
    </submittedName>
</protein>
<evidence type="ECO:0000256" key="2">
    <source>
        <dbReference type="ARBA" id="ARBA00009347"/>
    </source>
</evidence>
<evidence type="ECO:0000256" key="4">
    <source>
        <dbReference type="ARBA" id="ARBA00022827"/>
    </source>
</evidence>
<sequence length="414" mass="45956">MEYLDLNMELTDEQLDLKKSVNKFAREVLRPAAMELDKLANPEDVLKKDSVYWDCMRQMKELGYHTVYIPDNYGGLGLSPLEAHIFWEEIGWGSSGFAVSIGVDCFPAFFASMAPDDGDKVIEEVVKPFVEKVDNSFIGCWAITEPNHGSDQLTIGLPWFKDPKITGQVSARLDGDVWVLNGQKSSWVSNGPQATHALLFLNIEKSMGLAGGGVAVVPLDLPGVSKGKCLDKMGQRELPQGEIYFDHVRLPKHFMLTQPDTYEAMLDATLAIANATMGAMFTGVARAAFEEALDYSKVRVQGGKLLCEHQLVQKKLFDMFQKVETARAISRAVMNYNFTNFPPVTRYSILSKVYCTNAAFEIANEAVQLFGGYGVSKEYYIEKLLRDARASLIEDGSNEVLALTAARALIEESE</sequence>